<proteinExistence type="inferred from homology"/>
<comment type="subcellular location">
    <subcellularLocation>
        <location evidence="10">Cytoplasm</location>
    </subcellularLocation>
</comment>
<name>A0ABS3J4Q6_9HYPH</name>
<dbReference type="NCBIfam" id="NF001236">
    <property type="entry name" value="PRK00203.1"/>
    <property type="match status" value="1"/>
</dbReference>
<keyword evidence="8 10" id="KW-0378">Hydrolase</keyword>
<dbReference type="Proteomes" id="UP000664288">
    <property type="component" value="Unassembled WGS sequence"/>
</dbReference>
<evidence type="ECO:0000256" key="7">
    <source>
        <dbReference type="ARBA" id="ARBA00022759"/>
    </source>
</evidence>
<comment type="function">
    <text evidence="10">Endonuclease that specifically degrades the RNA of RNA-DNA hybrids.</text>
</comment>
<sequence length="161" mass="17648">MNSNETASGSPRSLVHTDGACIGNPGPGGWAVLVQDVDPATGELSTLREMVGGESDTTNNRMELTAAIEALRSIPARQPVEIISDSQYVVTGSTEWLPRWKRKGWKNSAKKPVKNKGLWLELEALADGRDIVWTWVRGHDGNEMNERADVLAEAEAQRRVI</sequence>
<dbReference type="EC" id="3.1.26.4" evidence="4 10"/>
<protein>
    <recommendedName>
        <fullName evidence="4 10">Ribonuclease H</fullName>
        <shortName evidence="10">RNase H</shortName>
        <ecNumber evidence="4 10">3.1.26.4</ecNumber>
    </recommendedName>
</protein>
<dbReference type="PROSITE" id="PS50879">
    <property type="entry name" value="RNASE_H_1"/>
    <property type="match status" value="1"/>
</dbReference>
<comment type="catalytic activity">
    <reaction evidence="1 10">
        <text>Endonucleolytic cleavage to 5'-phosphomonoester.</text>
        <dbReference type="EC" id="3.1.26.4"/>
    </reaction>
</comment>
<reference evidence="12 13" key="1">
    <citation type="submission" date="2021-03" db="EMBL/GenBank/DDBJ databases">
        <title>Whole genome sequence of Jiella sp. MQZ13P-4.</title>
        <authorList>
            <person name="Tuo L."/>
        </authorList>
    </citation>
    <scope>NUCLEOTIDE SEQUENCE [LARGE SCALE GENOMIC DNA]</scope>
    <source>
        <strain evidence="12 13">MQZ13P-4</strain>
    </source>
</reference>
<feature type="binding site" evidence="10">
    <location>
        <position position="63"/>
    </location>
    <ligand>
        <name>Mg(2+)</name>
        <dbReference type="ChEBI" id="CHEBI:18420"/>
        <label>1</label>
    </ligand>
</feature>
<evidence type="ECO:0000256" key="3">
    <source>
        <dbReference type="ARBA" id="ARBA00011245"/>
    </source>
</evidence>
<dbReference type="InterPro" id="IPR050092">
    <property type="entry name" value="RNase_H"/>
</dbReference>
<dbReference type="GO" id="GO:0004523">
    <property type="term" value="F:RNA-DNA hybrid ribonuclease activity"/>
    <property type="evidence" value="ECO:0007669"/>
    <property type="project" value="UniProtKB-EC"/>
</dbReference>
<comment type="cofactor">
    <cofactor evidence="10">
        <name>Mg(2+)</name>
        <dbReference type="ChEBI" id="CHEBI:18420"/>
    </cofactor>
    <text evidence="10">Binds 1 Mg(2+) ion per subunit. May bind a second metal ion at a regulatory site, or after substrate binding.</text>
</comment>
<accession>A0ABS3J4Q6</accession>
<dbReference type="InterPro" id="IPR022892">
    <property type="entry name" value="RNaseHI"/>
</dbReference>
<evidence type="ECO:0000313" key="13">
    <source>
        <dbReference type="Proteomes" id="UP000664288"/>
    </source>
</evidence>
<dbReference type="PANTHER" id="PTHR10642:SF26">
    <property type="entry name" value="RIBONUCLEASE H1"/>
    <property type="match status" value="1"/>
</dbReference>
<feature type="binding site" evidence="10">
    <location>
        <position position="85"/>
    </location>
    <ligand>
        <name>Mg(2+)</name>
        <dbReference type="ChEBI" id="CHEBI:18420"/>
        <label>1</label>
    </ligand>
</feature>
<dbReference type="Pfam" id="PF00075">
    <property type="entry name" value="RNase_H"/>
    <property type="match status" value="1"/>
</dbReference>
<evidence type="ECO:0000256" key="10">
    <source>
        <dbReference type="HAMAP-Rule" id="MF_00042"/>
    </source>
</evidence>
<keyword evidence="6 10" id="KW-0479">Metal-binding</keyword>
<keyword evidence="5 10" id="KW-0540">Nuclease</keyword>
<dbReference type="InterPro" id="IPR002156">
    <property type="entry name" value="RNaseH_domain"/>
</dbReference>
<organism evidence="12 13">
    <name type="scientific">Jiella sonneratiae</name>
    <dbReference type="NCBI Taxonomy" id="2816856"/>
    <lineage>
        <taxon>Bacteria</taxon>
        <taxon>Pseudomonadati</taxon>
        <taxon>Pseudomonadota</taxon>
        <taxon>Alphaproteobacteria</taxon>
        <taxon>Hyphomicrobiales</taxon>
        <taxon>Aurantimonadaceae</taxon>
        <taxon>Jiella</taxon>
    </lineage>
</organism>
<feature type="binding site" evidence="10">
    <location>
        <position position="18"/>
    </location>
    <ligand>
        <name>Mg(2+)</name>
        <dbReference type="ChEBI" id="CHEBI:18420"/>
        <label>1</label>
    </ligand>
</feature>
<dbReference type="InterPro" id="IPR036397">
    <property type="entry name" value="RNaseH_sf"/>
</dbReference>
<dbReference type="SUPFAM" id="SSF53098">
    <property type="entry name" value="Ribonuclease H-like"/>
    <property type="match status" value="1"/>
</dbReference>
<dbReference type="CDD" id="cd09278">
    <property type="entry name" value="RNase_HI_prokaryote_like"/>
    <property type="match status" value="1"/>
</dbReference>
<feature type="binding site" evidence="10">
    <location>
        <position position="149"/>
    </location>
    <ligand>
        <name>Mg(2+)</name>
        <dbReference type="ChEBI" id="CHEBI:18420"/>
        <label>2</label>
    </ligand>
</feature>
<dbReference type="EMBL" id="JAFMPY010000013">
    <property type="protein sequence ID" value="MBO0904670.1"/>
    <property type="molecule type" value="Genomic_DNA"/>
</dbReference>
<evidence type="ECO:0000313" key="12">
    <source>
        <dbReference type="EMBL" id="MBO0904670.1"/>
    </source>
</evidence>
<gene>
    <name evidence="10 12" type="primary">rnhA</name>
    <name evidence="12" type="ORF">J1C47_13555</name>
</gene>
<evidence type="ECO:0000256" key="9">
    <source>
        <dbReference type="ARBA" id="ARBA00022842"/>
    </source>
</evidence>
<evidence type="ECO:0000259" key="11">
    <source>
        <dbReference type="PROSITE" id="PS50879"/>
    </source>
</evidence>
<keyword evidence="13" id="KW-1185">Reference proteome</keyword>
<dbReference type="HAMAP" id="MF_00042">
    <property type="entry name" value="RNase_H"/>
    <property type="match status" value="1"/>
</dbReference>
<comment type="similarity">
    <text evidence="2 10">Belongs to the RNase H family.</text>
</comment>
<dbReference type="RefSeq" id="WP_207351306.1">
    <property type="nucleotide sequence ID" value="NZ_JAFMPY010000013.1"/>
</dbReference>
<keyword evidence="7 10" id="KW-0255">Endonuclease</keyword>
<keyword evidence="10" id="KW-0963">Cytoplasm</keyword>
<evidence type="ECO:0000256" key="8">
    <source>
        <dbReference type="ARBA" id="ARBA00022801"/>
    </source>
</evidence>
<evidence type="ECO:0000256" key="6">
    <source>
        <dbReference type="ARBA" id="ARBA00022723"/>
    </source>
</evidence>
<evidence type="ECO:0000256" key="4">
    <source>
        <dbReference type="ARBA" id="ARBA00012180"/>
    </source>
</evidence>
<evidence type="ECO:0000256" key="1">
    <source>
        <dbReference type="ARBA" id="ARBA00000077"/>
    </source>
</evidence>
<dbReference type="Gene3D" id="3.30.420.10">
    <property type="entry name" value="Ribonuclease H-like superfamily/Ribonuclease H"/>
    <property type="match status" value="1"/>
</dbReference>
<comment type="subunit">
    <text evidence="3 10">Monomer.</text>
</comment>
<evidence type="ECO:0000256" key="5">
    <source>
        <dbReference type="ARBA" id="ARBA00022722"/>
    </source>
</evidence>
<feature type="binding site" evidence="10">
    <location>
        <position position="18"/>
    </location>
    <ligand>
        <name>Mg(2+)</name>
        <dbReference type="ChEBI" id="CHEBI:18420"/>
        <label>2</label>
    </ligand>
</feature>
<dbReference type="InterPro" id="IPR012337">
    <property type="entry name" value="RNaseH-like_sf"/>
</dbReference>
<dbReference type="PANTHER" id="PTHR10642">
    <property type="entry name" value="RIBONUCLEASE H1"/>
    <property type="match status" value="1"/>
</dbReference>
<evidence type="ECO:0000256" key="2">
    <source>
        <dbReference type="ARBA" id="ARBA00005300"/>
    </source>
</evidence>
<keyword evidence="9 10" id="KW-0460">Magnesium</keyword>
<feature type="domain" description="RNase H type-1" evidence="11">
    <location>
        <begin position="9"/>
        <end position="157"/>
    </location>
</feature>
<comment type="caution">
    <text evidence="12">The sequence shown here is derived from an EMBL/GenBank/DDBJ whole genome shotgun (WGS) entry which is preliminary data.</text>
</comment>